<evidence type="ECO:0000256" key="5">
    <source>
        <dbReference type="ARBA" id="ARBA00022801"/>
    </source>
</evidence>
<evidence type="ECO:0000256" key="6">
    <source>
        <dbReference type="ARBA" id="ARBA00023295"/>
    </source>
</evidence>
<evidence type="ECO:0000256" key="4">
    <source>
        <dbReference type="ARBA" id="ARBA00022525"/>
    </source>
</evidence>
<dbReference type="PANTHER" id="PTHR31375">
    <property type="match status" value="1"/>
</dbReference>
<comment type="similarity">
    <text evidence="2 8">Belongs to the glycosyl hydrolase 28 family.</text>
</comment>
<dbReference type="AlphaFoldDB" id="A0A445JJB7"/>
<proteinExistence type="inferred from homology"/>
<sequence>MVSKGVDSVARRLSQPYLGFGVLMRLSLSRTATPREVRLPSLIVVVAETFMLKPLQFSCPCSFSLVHFQVEGDVVTPKSTEAWKGQDSSKWIDFSNVNGLIIDEGGQIDGSGSVWWNSCKVKCCLRPTALSIHNCNNLQLTGIRHLNSARNHISINNSNHNHIFNVNITAPLDSPNINGIDVSQSSYTLIQHSTIAIGKRH</sequence>
<keyword evidence="5 8" id="KW-0378">Hydrolase</keyword>
<evidence type="ECO:0000256" key="3">
    <source>
        <dbReference type="ARBA" id="ARBA00022512"/>
    </source>
</evidence>
<keyword evidence="6 8" id="KW-0326">Glycosidase</keyword>
<evidence type="ECO:0000256" key="2">
    <source>
        <dbReference type="ARBA" id="ARBA00008834"/>
    </source>
</evidence>
<evidence type="ECO:0000256" key="7">
    <source>
        <dbReference type="ARBA" id="ARBA00023316"/>
    </source>
</evidence>
<keyword evidence="10" id="KW-1185">Reference proteome</keyword>
<comment type="subcellular location">
    <subcellularLocation>
        <location evidence="1">Secreted</location>
        <location evidence="1">Cell wall</location>
    </subcellularLocation>
</comment>
<keyword evidence="3" id="KW-0134">Cell wall</keyword>
<dbReference type="GO" id="GO:0071555">
    <property type="term" value="P:cell wall organization"/>
    <property type="evidence" value="ECO:0007669"/>
    <property type="project" value="UniProtKB-KW"/>
</dbReference>
<evidence type="ECO:0000313" key="9">
    <source>
        <dbReference type="EMBL" id="RZB98504.1"/>
    </source>
</evidence>
<keyword evidence="7" id="KW-0961">Cell wall biogenesis/degradation</keyword>
<keyword evidence="4" id="KW-0964">Secreted</keyword>
<reference evidence="9 10" key="1">
    <citation type="submission" date="2018-09" db="EMBL/GenBank/DDBJ databases">
        <title>A high-quality reference genome of wild soybean provides a powerful tool to mine soybean genomes.</title>
        <authorList>
            <person name="Xie M."/>
            <person name="Chung C.Y.L."/>
            <person name="Li M.-W."/>
            <person name="Wong F.-L."/>
            <person name="Chan T.-F."/>
            <person name="Lam H.-M."/>
        </authorList>
    </citation>
    <scope>NUCLEOTIDE SEQUENCE [LARGE SCALE GENOMIC DNA]</scope>
    <source>
        <strain evidence="10">cv. W05</strain>
        <tissue evidence="9">Hypocotyl of etiolated seedlings</tissue>
    </source>
</reference>
<evidence type="ECO:0000256" key="1">
    <source>
        <dbReference type="ARBA" id="ARBA00004191"/>
    </source>
</evidence>
<dbReference type="GO" id="GO:0004650">
    <property type="term" value="F:polygalacturonase activity"/>
    <property type="evidence" value="ECO:0007669"/>
    <property type="project" value="InterPro"/>
</dbReference>
<organism evidence="9 10">
    <name type="scientific">Glycine soja</name>
    <name type="common">Wild soybean</name>
    <dbReference type="NCBI Taxonomy" id="3848"/>
    <lineage>
        <taxon>Eukaryota</taxon>
        <taxon>Viridiplantae</taxon>
        <taxon>Streptophyta</taxon>
        <taxon>Embryophyta</taxon>
        <taxon>Tracheophyta</taxon>
        <taxon>Spermatophyta</taxon>
        <taxon>Magnoliopsida</taxon>
        <taxon>eudicotyledons</taxon>
        <taxon>Gunneridae</taxon>
        <taxon>Pentapetalae</taxon>
        <taxon>rosids</taxon>
        <taxon>fabids</taxon>
        <taxon>Fabales</taxon>
        <taxon>Fabaceae</taxon>
        <taxon>Papilionoideae</taxon>
        <taxon>50 kb inversion clade</taxon>
        <taxon>NPAAA clade</taxon>
        <taxon>indigoferoid/millettioid clade</taxon>
        <taxon>Phaseoleae</taxon>
        <taxon>Glycine</taxon>
        <taxon>Glycine subgen. Soja</taxon>
    </lineage>
</organism>
<dbReference type="EMBL" id="QZWG01000008">
    <property type="protein sequence ID" value="RZB98504.1"/>
    <property type="molecule type" value="Genomic_DNA"/>
</dbReference>
<name>A0A445JJB7_GLYSO</name>
<dbReference type="SUPFAM" id="SSF51126">
    <property type="entry name" value="Pectin lyase-like"/>
    <property type="match status" value="1"/>
</dbReference>
<comment type="caution">
    <text evidence="9">The sequence shown here is derived from an EMBL/GenBank/DDBJ whole genome shotgun (WGS) entry which is preliminary data.</text>
</comment>
<dbReference type="InterPro" id="IPR011050">
    <property type="entry name" value="Pectin_lyase_fold/virulence"/>
</dbReference>
<protein>
    <submittedName>
        <fullName evidence="9">Putative polygalacturonase</fullName>
    </submittedName>
</protein>
<dbReference type="InterPro" id="IPR000743">
    <property type="entry name" value="Glyco_hydro_28"/>
</dbReference>
<evidence type="ECO:0000313" key="10">
    <source>
        <dbReference type="Proteomes" id="UP000289340"/>
    </source>
</evidence>
<accession>A0A445JJB7</accession>
<evidence type="ECO:0000256" key="8">
    <source>
        <dbReference type="RuleBase" id="RU361169"/>
    </source>
</evidence>
<gene>
    <name evidence="9" type="ORF">D0Y65_021438</name>
</gene>
<dbReference type="GO" id="GO:0005975">
    <property type="term" value="P:carbohydrate metabolic process"/>
    <property type="evidence" value="ECO:0007669"/>
    <property type="project" value="InterPro"/>
</dbReference>
<dbReference type="InterPro" id="IPR012334">
    <property type="entry name" value="Pectin_lyas_fold"/>
</dbReference>
<dbReference type="Gene3D" id="2.160.20.10">
    <property type="entry name" value="Single-stranded right-handed beta-helix, Pectin lyase-like"/>
    <property type="match status" value="1"/>
</dbReference>
<dbReference type="Pfam" id="PF00295">
    <property type="entry name" value="Glyco_hydro_28"/>
    <property type="match status" value="1"/>
</dbReference>
<dbReference type="Proteomes" id="UP000289340">
    <property type="component" value="Chromosome 8"/>
</dbReference>